<accession>A0A8X6I5U3</accession>
<evidence type="ECO:0000313" key="3">
    <source>
        <dbReference type="Proteomes" id="UP000887013"/>
    </source>
</evidence>
<evidence type="ECO:0000256" key="1">
    <source>
        <dbReference type="SAM" id="MobiDB-lite"/>
    </source>
</evidence>
<protein>
    <submittedName>
        <fullName evidence="2">Uncharacterized protein</fullName>
    </submittedName>
</protein>
<dbReference type="Proteomes" id="UP000887013">
    <property type="component" value="Unassembled WGS sequence"/>
</dbReference>
<feature type="region of interest" description="Disordered" evidence="1">
    <location>
        <begin position="21"/>
        <end position="40"/>
    </location>
</feature>
<dbReference type="OrthoDB" id="10576544at2759"/>
<reference evidence="2" key="1">
    <citation type="submission" date="2020-08" db="EMBL/GenBank/DDBJ databases">
        <title>Multicomponent nature underlies the extraordinary mechanical properties of spider dragline silk.</title>
        <authorList>
            <person name="Kono N."/>
            <person name="Nakamura H."/>
            <person name="Mori M."/>
            <person name="Yoshida Y."/>
            <person name="Ohtoshi R."/>
            <person name="Malay A.D."/>
            <person name="Moran D.A.P."/>
            <person name="Tomita M."/>
            <person name="Numata K."/>
            <person name="Arakawa K."/>
        </authorList>
    </citation>
    <scope>NUCLEOTIDE SEQUENCE</scope>
</reference>
<organism evidence="2 3">
    <name type="scientific">Nephila pilipes</name>
    <name type="common">Giant wood spider</name>
    <name type="synonym">Nephila maculata</name>
    <dbReference type="NCBI Taxonomy" id="299642"/>
    <lineage>
        <taxon>Eukaryota</taxon>
        <taxon>Metazoa</taxon>
        <taxon>Ecdysozoa</taxon>
        <taxon>Arthropoda</taxon>
        <taxon>Chelicerata</taxon>
        <taxon>Arachnida</taxon>
        <taxon>Araneae</taxon>
        <taxon>Araneomorphae</taxon>
        <taxon>Entelegynae</taxon>
        <taxon>Araneoidea</taxon>
        <taxon>Nephilidae</taxon>
        <taxon>Nephila</taxon>
    </lineage>
</organism>
<keyword evidence="3" id="KW-1185">Reference proteome</keyword>
<evidence type="ECO:0000313" key="2">
    <source>
        <dbReference type="EMBL" id="GFS32054.1"/>
    </source>
</evidence>
<gene>
    <name evidence="2" type="ORF">NPIL_704071</name>
</gene>
<dbReference type="AlphaFoldDB" id="A0A8X6I5U3"/>
<comment type="caution">
    <text evidence="2">The sequence shown here is derived from an EMBL/GenBank/DDBJ whole genome shotgun (WGS) entry which is preliminary data.</text>
</comment>
<dbReference type="EMBL" id="BMAW01042029">
    <property type="protein sequence ID" value="GFS32054.1"/>
    <property type="molecule type" value="Genomic_DNA"/>
</dbReference>
<name>A0A8X6I5U3_NEPPI</name>
<proteinExistence type="predicted"/>
<sequence length="120" mass="13512">MLYTVLMEVVFEHQKGVVLDPTRPHSINPSPKRPGRGGGWKTHFERSAGMKGRAIKKAANEWLNGRDQEQFHGVILTTVNYPEDSMVHSHWEWSAKGEGFSLKLIGAVEIEKQTLIHLPG</sequence>